<dbReference type="SMART" id="SM00220">
    <property type="entry name" value="S_TKc"/>
    <property type="match status" value="1"/>
</dbReference>
<dbReference type="EC" id="2.7.11.1" evidence="3"/>
<dbReference type="PANTHER" id="PTHR24351">
    <property type="entry name" value="RIBOSOMAL PROTEIN S6 KINASE"/>
    <property type="match status" value="1"/>
</dbReference>
<keyword evidence="6" id="KW-0808">Transferase</keyword>
<evidence type="ECO:0000256" key="11">
    <source>
        <dbReference type="ARBA" id="ARBA00048679"/>
    </source>
</evidence>
<comment type="cofactor">
    <cofactor evidence="1">
        <name>Mn(2+)</name>
        <dbReference type="ChEBI" id="CHEBI:29035"/>
    </cofactor>
</comment>
<evidence type="ECO:0000259" key="15">
    <source>
        <dbReference type="PROSITE" id="PS51285"/>
    </source>
</evidence>
<dbReference type="FunFam" id="1.10.510.10:FF:000571">
    <property type="entry name" value="Maternal embryonic leucine zipper kinase"/>
    <property type="match status" value="1"/>
</dbReference>
<evidence type="ECO:0000256" key="5">
    <source>
        <dbReference type="ARBA" id="ARBA00022553"/>
    </source>
</evidence>
<evidence type="ECO:0000256" key="9">
    <source>
        <dbReference type="ARBA" id="ARBA00022840"/>
    </source>
</evidence>
<keyword evidence="4" id="KW-0723">Serine/threonine-protein kinase</keyword>
<dbReference type="GO" id="GO:0004674">
    <property type="term" value="F:protein serine/threonine kinase activity"/>
    <property type="evidence" value="ECO:0007669"/>
    <property type="project" value="UniProtKB-KW"/>
</dbReference>
<dbReference type="CDD" id="cd05123">
    <property type="entry name" value="STKc_AGC"/>
    <property type="match status" value="1"/>
</dbReference>
<dbReference type="InterPro" id="IPR008271">
    <property type="entry name" value="Ser/Thr_kinase_AS"/>
</dbReference>
<protein>
    <recommendedName>
        <fullName evidence="3">non-specific serine/threonine protein kinase</fullName>
        <ecNumber evidence="3">2.7.11.1</ecNumber>
    </recommendedName>
</protein>
<dbReference type="Gene3D" id="1.10.510.10">
    <property type="entry name" value="Transferase(Phosphotransferase) domain 1"/>
    <property type="match status" value="2"/>
</dbReference>
<keyword evidence="7 13" id="KW-0547">Nucleotide-binding</keyword>
<evidence type="ECO:0000256" key="3">
    <source>
        <dbReference type="ARBA" id="ARBA00012513"/>
    </source>
</evidence>
<dbReference type="InterPro" id="IPR000719">
    <property type="entry name" value="Prot_kinase_dom"/>
</dbReference>
<dbReference type="FunFam" id="3.30.200.20:FF:000048">
    <property type="entry name" value="Non-specific serine/threonine protein kinase"/>
    <property type="match status" value="1"/>
</dbReference>
<evidence type="ECO:0000256" key="7">
    <source>
        <dbReference type="ARBA" id="ARBA00022741"/>
    </source>
</evidence>
<dbReference type="InterPro" id="IPR045270">
    <property type="entry name" value="STKc_AGC"/>
</dbReference>
<dbReference type="InterPro" id="IPR017892">
    <property type="entry name" value="Pkinase_C"/>
</dbReference>
<dbReference type="PROSITE" id="PS00108">
    <property type="entry name" value="PROTEIN_KINASE_ST"/>
    <property type="match status" value="1"/>
</dbReference>
<evidence type="ECO:0000256" key="1">
    <source>
        <dbReference type="ARBA" id="ARBA00001936"/>
    </source>
</evidence>
<evidence type="ECO:0000256" key="4">
    <source>
        <dbReference type="ARBA" id="ARBA00022527"/>
    </source>
</evidence>
<comment type="caution">
    <text evidence="16">The sequence shown here is derived from an EMBL/GenBank/DDBJ whole genome shotgun (WGS) entry which is preliminary data.</text>
</comment>
<dbReference type="EMBL" id="JACEFO010002119">
    <property type="protein sequence ID" value="KAF8680791.1"/>
    <property type="molecule type" value="Genomic_DNA"/>
</dbReference>
<comment type="function">
    <text evidence="12">CIPK serine-threonine protein kinases interact with CBL proteins. Binding of a CBL protein to the regulatory NAF domain of CIPK protein lead to the activation of the kinase in a calcium-dependent manner.</text>
</comment>
<dbReference type="SUPFAM" id="SSF56112">
    <property type="entry name" value="Protein kinase-like (PK-like)"/>
    <property type="match status" value="1"/>
</dbReference>
<keyword evidence="9 13" id="KW-0067">ATP-binding</keyword>
<comment type="catalytic activity">
    <reaction evidence="10">
        <text>L-threonyl-[protein] + ATP = O-phospho-L-threonyl-[protein] + ADP + H(+)</text>
        <dbReference type="Rhea" id="RHEA:46608"/>
        <dbReference type="Rhea" id="RHEA-COMP:11060"/>
        <dbReference type="Rhea" id="RHEA-COMP:11605"/>
        <dbReference type="ChEBI" id="CHEBI:15378"/>
        <dbReference type="ChEBI" id="CHEBI:30013"/>
        <dbReference type="ChEBI" id="CHEBI:30616"/>
        <dbReference type="ChEBI" id="CHEBI:61977"/>
        <dbReference type="ChEBI" id="CHEBI:456216"/>
        <dbReference type="EC" id="2.7.11.1"/>
    </reaction>
</comment>
<keyword evidence="17" id="KW-1185">Reference proteome</keyword>
<evidence type="ECO:0000256" key="13">
    <source>
        <dbReference type="PROSITE-ProRule" id="PRU10141"/>
    </source>
</evidence>
<sequence>MVSSQPSSLTAALAQGPNLCPVKILLPMGPPDVVSSESVEYDFSDVFGSTPIQTPTILCGHGPDSPAYTVESSEEIYNDPVVIIKRSHSLVGPTSLISRSLCLSKLSLGKSEGSSELVKCLSEEKEQEQGQLSDEEFDNATTEDEGVGLDDFEILKLVGQGAFGKVFQVRKKHTSEIYAMKVMRKDKILEKNHAEYMKAERDILTKVDHPFIVQLRYSFQTKYRLYLVLDFINGGHLFFQLYKQGLFREELARIYTAEIVSAVAHLHASGIMHRDLKPENILLDADGHAMLTDFGLAKEFCENTRSNSLCGTLEYMAPEIILGRGHDKAADWWSVAILLFEMLTGKAPFVGNRDKVQQKIVKEKLKLPSFLSSEAHSLLKGVSFYIHVGLILVLSVKKRTLIALTLSIPATFQLLHKEPNKRLGSGPGGSDEIKNHKWFKPINWRKLEARQIQPSFRPNVAGLTCIANFDECWTKTPVLDSPVLTPAGGGHNNFAGFTYVRPAPILEEMKPSSSRLKD</sequence>
<dbReference type="InterPro" id="IPR017441">
    <property type="entry name" value="Protein_kinase_ATP_BS"/>
</dbReference>
<dbReference type="Proteomes" id="UP000636709">
    <property type="component" value="Unassembled WGS sequence"/>
</dbReference>
<evidence type="ECO:0000259" key="14">
    <source>
        <dbReference type="PROSITE" id="PS50011"/>
    </source>
</evidence>
<dbReference type="Gene3D" id="3.30.200.20">
    <property type="entry name" value="Phosphorylase Kinase, domain 1"/>
    <property type="match status" value="2"/>
</dbReference>
<reference evidence="16" key="1">
    <citation type="submission" date="2020-07" db="EMBL/GenBank/DDBJ databases">
        <title>Genome sequence and genetic diversity analysis of an under-domesticated orphan crop, white fonio (Digitaria exilis).</title>
        <authorList>
            <person name="Bennetzen J.L."/>
            <person name="Chen S."/>
            <person name="Ma X."/>
            <person name="Wang X."/>
            <person name="Yssel A.E.J."/>
            <person name="Chaluvadi S.R."/>
            <person name="Johnson M."/>
            <person name="Gangashetty P."/>
            <person name="Hamidou F."/>
            <person name="Sanogo M.D."/>
            <person name="Zwaenepoel A."/>
            <person name="Wallace J."/>
            <person name="Van De Peer Y."/>
            <person name="Van Deynze A."/>
        </authorList>
    </citation>
    <scope>NUCLEOTIDE SEQUENCE</scope>
    <source>
        <tissue evidence="16">Leaves</tissue>
    </source>
</reference>
<dbReference type="PROSITE" id="PS00107">
    <property type="entry name" value="PROTEIN_KINASE_ATP"/>
    <property type="match status" value="1"/>
</dbReference>
<evidence type="ECO:0000256" key="8">
    <source>
        <dbReference type="ARBA" id="ARBA00022777"/>
    </source>
</evidence>
<dbReference type="AlphaFoldDB" id="A0A835EA74"/>
<feature type="binding site" evidence="13">
    <location>
        <position position="181"/>
    </location>
    <ligand>
        <name>ATP</name>
        <dbReference type="ChEBI" id="CHEBI:30616"/>
    </ligand>
</feature>
<evidence type="ECO:0000313" key="16">
    <source>
        <dbReference type="EMBL" id="KAF8680791.1"/>
    </source>
</evidence>
<dbReference type="InterPro" id="IPR011009">
    <property type="entry name" value="Kinase-like_dom_sf"/>
</dbReference>
<dbReference type="GO" id="GO:0005524">
    <property type="term" value="F:ATP binding"/>
    <property type="evidence" value="ECO:0007669"/>
    <property type="project" value="UniProtKB-UniRule"/>
</dbReference>
<dbReference type="Pfam" id="PF00433">
    <property type="entry name" value="Pkinase_C"/>
    <property type="match status" value="1"/>
</dbReference>
<keyword evidence="8" id="KW-0418">Kinase</keyword>
<gene>
    <name evidence="16" type="ORF">HU200_045638</name>
</gene>
<dbReference type="InterPro" id="IPR000961">
    <property type="entry name" value="AGC-kinase_C"/>
</dbReference>
<dbReference type="OrthoDB" id="63267at2759"/>
<feature type="domain" description="Protein kinase" evidence="14">
    <location>
        <begin position="152"/>
        <end position="439"/>
    </location>
</feature>
<proteinExistence type="inferred from homology"/>
<feature type="domain" description="AGC-kinase C-terminal" evidence="15">
    <location>
        <begin position="440"/>
        <end position="509"/>
    </location>
</feature>
<dbReference type="SMART" id="SM00133">
    <property type="entry name" value="S_TK_X"/>
    <property type="match status" value="1"/>
</dbReference>
<dbReference type="PROSITE" id="PS51285">
    <property type="entry name" value="AGC_KINASE_CTER"/>
    <property type="match status" value="1"/>
</dbReference>
<comment type="similarity">
    <text evidence="2">Belongs to the protein kinase superfamily. CAMK Ser/Thr protein kinase family. SNF1 subfamily.</text>
</comment>
<evidence type="ECO:0000256" key="10">
    <source>
        <dbReference type="ARBA" id="ARBA00047899"/>
    </source>
</evidence>
<accession>A0A835EA74</accession>
<evidence type="ECO:0000256" key="2">
    <source>
        <dbReference type="ARBA" id="ARBA00006234"/>
    </source>
</evidence>
<organism evidence="16 17">
    <name type="scientific">Digitaria exilis</name>
    <dbReference type="NCBI Taxonomy" id="1010633"/>
    <lineage>
        <taxon>Eukaryota</taxon>
        <taxon>Viridiplantae</taxon>
        <taxon>Streptophyta</taxon>
        <taxon>Embryophyta</taxon>
        <taxon>Tracheophyta</taxon>
        <taxon>Spermatophyta</taxon>
        <taxon>Magnoliopsida</taxon>
        <taxon>Liliopsida</taxon>
        <taxon>Poales</taxon>
        <taxon>Poaceae</taxon>
        <taxon>PACMAD clade</taxon>
        <taxon>Panicoideae</taxon>
        <taxon>Panicodae</taxon>
        <taxon>Paniceae</taxon>
        <taxon>Anthephorinae</taxon>
        <taxon>Digitaria</taxon>
    </lineage>
</organism>
<comment type="catalytic activity">
    <reaction evidence="11">
        <text>L-seryl-[protein] + ATP = O-phospho-L-seryl-[protein] + ADP + H(+)</text>
        <dbReference type="Rhea" id="RHEA:17989"/>
        <dbReference type="Rhea" id="RHEA-COMP:9863"/>
        <dbReference type="Rhea" id="RHEA-COMP:11604"/>
        <dbReference type="ChEBI" id="CHEBI:15378"/>
        <dbReference type="ChEBI" id="CHEBI:29999"/>
        <dbReference type="ChEBI" id="CHEBI:30616"/>
        <dbReference type="ChEBI" id="CHEBI:83421"/>
        <dbReference type="ChEBI" id="CHEBI:456216"/>
        <dbReference type="EC" id="2.7.11.1"/>
    </reaction>
</comment>
<evidence type="ECO:0000313" key="17">
    <source>
        <dbReference type="Proteomes" id="UP000636709"/>
    </source>
</evidence>
<keyword evidence="5" id="KW-0597">Phosphoprotein</keyword>
<evidence type="ECO:0000256" key="6">
    <source>
        <dbReference type="ARBA" id="ARBA00022679"/>
    </source>
</evidence>
<evidence type="ECO:0000256" key="12">
    <source>
        <dbReference type="ARBA" id="ARBA00058225"/>
    </source>
</evidence>
<dbReference type="PROSITE" id="PS50011">
    <property type="entry name" value="PROTEIN_KINASE_DOM"/>
    <property type="match status" value="1"/>
</dbReference>
<dbReference type="Pfam" id="PF00069">
    <property type="entry name" value="Pkinase"/>
    <property type="match status" value="1"/>
</dbReference>
<name>A0A835EA74_9POAL</name>